<comment type="caution">
    <text evidence="1">The sequence shown here is derived from an EMBL/GenBank/DDBJ whole genome shotgun (WGS) entry which is preliminary data.</text>
</comment>
<organism evidence="1 2">
    <name type="scientific">Xanthomonas vasicola</name>
    <dbReference type="NCBI Taxonomy" id="56459"/>
    <lineage>
        <taxon>Bacteria</taxon>
        <taxon>Pseudomonadati</taxon>
        <taxon>Pseudomonadota</taxon>
        <taxon>Gammaproteobacteria</taxon>
        <taxon>Lysobacterales</taxon>
        <taxon>Lysobacteraceae</taxon>
        <taxon>Xanthomonas</taxon>
    </lineage>
</organism>
<proteinExistence type="predicted"/>
<dbReference type="AlphaFoldDB" id="A0ABD7S545"/>
<evidence type="ECO:0000313" key="1">
    <source>
        <dbReference type="EMBL" id="TWQ45602.1"/>
    </source>
</evidence>
<protein>
    <submittedName>
        <fullName evidence="1">Uncharacterized protein</fullName>
    </submittedName>
</protein>
<dbReference type="RefSeq" id="WP_125523558.1">
    <property type="nucleotide sequence ID" value="NZ_CP034657.1"/>
</dbReference>
<evidence type="ECO:0000313" key="2">
    <source>
        <dbReference type="Proteomes" id="UP000320455"/>
    </source>
</evidence>
<reference evidence="2" key="1">
    <citation type="journal article" date="2020" name="Phytopathology">
        <title>Genomic acquisitions in emerging populations of Xanthomonas vasicola pv. vasculorum infecting corn in the U.S. and Argentina.</title>
        <authorList>
            <person name="Perez-Quintero A.L."/>
        </authorList>
    </citation>
    <scope>NUCLEOTIDE SEQUENCE [LARGE SCALE GENOMIC DNA]</scope>
    <source>
        <strain evidence="2">Xvh-L</strain>
    </source>
</reference>
<sequence length="82" mass="9340">MEGKIALVQNFYGDPTRLVNITFSSAWYGALRLVVRRHYLIATNASGNTIELVAEDASLFDVEDFYNPEQKALRCDQCSYCR</sequence>
<dbReference type="Proteomes" id="UP000320455">
    <property type="component" value="Unassembled WGS sequence"/>
</dbReference>
<dbReference type="EMBL" id="VOCK01000198">
    <property type="protein sequence ID" value="TWQ45602.1"/>
    <property type="molecule type" value="Genomic_DNA"/>
</dbReference>
<keyword evidence="2" id="KW-1185">Reference proteome</keyword>
<accession>A0ABD7S545</accession>
<gene>
    <name evidence="1" type="ORF">FQK01_24540</name>
</gene>
<name>A0ABD7S545_XANVA</name>